<evidence type="ECO:0000256" key="1">
    <source>
        <dbReference type="SAM" id="Phobius"/>
    </source>
</evidence>
<reference evidence="3" key="1">
    <citation type="submission" date="2025-08" db="UniProtKB">
        <authorList>
            <consortium name="RefSeq"/>
        </authorList>
    </citation>
    <scope>IDENTIFICATION</scope>
    <source>
        <strain evidence="3">Airmid</strain>
    </source>
</reference>
<dbReference type="InParanoid" id="A0A6P6XN65"/>
<sequence>MNIEMDNEKNYLLSWLFINLGYTGIQMKPIDWSEWKSITNVIINLIINVNIAYTYVIKRKLSWETNKSNEYKNLSNFIRIFSDHYGQLMWLFTTIYQYVNMRSIKSSVL</sequence>
<keyword evidence="1" id="KW-0472">Membrane</keyword>
<keyword evidence="2" id="KW-1185">Reference proteome</keyword>
<proteinExistence type="predicted"/>
<keyword evidence="1" id="KW-1133">Transmembrane helix</keyword>
<dbReference type="AlphaFoldDB" id="A0A6P6XN65"/>
<accession>A0A6P6XN65</accession>
<dbReference type="Proteomes" id="UP000515146">
    <property type="component" value="Unplaced"/>
</dbReference>
<protein>
    <submittedName>
        <fullName evidence="3">Uncharacterized protein LOC113789039</fullName>
    </submittedName>
</protein>
<dbReference type="RefSeq" id="XP_027194326.1">
    <property type="nucleotide sequence ID" value="XM_027338525.1"/>
</dbReference>
<feature type="transmembrane region" description="Helical" evidence="1">
    <location>
        <begin position="37"/>
        <end position="56"/>
    </location>
</feature>
<organism evidence="2 3">
    <name type="scientific">Dermatophagoides pteronyssinus</name>
    <name type="common">European house dust mite</name>
    <dbReference type="NCBI Taxonomy" id="6956"/>
    <lineage>
        <taxon>Eukaryota</taxon>
        <taxon>Metazoa</taxon>
        <taxon>Ecdysozoa</taxon>
        <taxon>Arthropoda</taxon>
        <taxon>Chelicerata</taxon>
        <taxon>Arachnida</taxon>
        <taxon>Acari</taxon>
        <taxon>Acariformes</taxon>
        <taxon>Sarcoptiformes</taxon>
        <taxon>Astigmata</taxon>
        <taxon>Psoroptidia</taxon>
        <taxon>Analgoidea</taxon>
        <taxon>Pyroglyphidae</taxon>
        <taxon>Dermatophagoidinae</taxon>
        <taxon>Dermatophagoides</taxon>
    </lineage>
</organism>
<dbReference type="OrthoDB" id="10590845at2759"/>
<gene>
    <name evidence="3" type="primary">LOC113789039</name>
</gene>
<evidence type="ECO:0000313" key="3">
    <source>
        <dbReference type="RefSeq" id="XP_027194326.1"/>
    </source>
</evidence>
<dbReference type="KEGG" id="dpte:113789039"/>
<keyword evidence="1" id="KW-0812">Transmembrane</keyword>
<evidence type="ECO:0000313" key="2">
    <source>
        <dbReference type="Proteomes" id="UP000515146"/>
    </source>
</evidence>
<name>A0A6P6XN65_DERPT</name>